<comment type="caution">
    <text evidence="10">The sequence shown here is derived from an EMBL/GenBank/DDBJ whole genome shotgun (WGS) entry which is preliminary data.</text>
</comment>
<keyword evidence="7" id="KW-0645">Protease</keyword>
<dbReference type="Gene3D" id="2.10.109.10">
    <property type="entry name" value="Umud Fragment, subunit A"/>
    <property type="match status" value="1"/>
</dbReference>
<comment type="subcellular location">
    <subcellularLocation>
        <location evidence="1 7">Mitochondrion inner membrane</location>
    </subcellularLocation>
</comment>
<dbReference type="RefSeq" id="XP_064768307.1">
    <property type="nucleotide sequence ID" value="XM_064912495.1"/>
</dbReference>
<keyword evidence="8" id="KW-0732">Signal</keyword>
<proteinExistence type="inferred from homology"/>
<evidence type="ECO:0000256" key="4">
    <source>
        <dbReference type="ARBA" id="ARBA00023128"/>
    </source>
</evidence>
<gene>
    <name evidence="10" type="ORF">BZA70DRAFT_277752</name>
</gene>
<sequence>MASRSSRILNNLSIGIRVVAAFHLLQTSVFETSPTSGLSMLPTLRTIGDNVFVNKLNYSRGRDIKTGDVVIAWKPTNCKSRICKRVAGMPGDIVYSNAMPKYSTIAADGIPFEAVVGPENPRTGKYIRVPEGHVWLLGDNAAASLDSRDYGPVPMALVIGKVSFASFWGPWDFFPSLPRRLRSNVTASSMTVDEYLSKDAT</sequence>
<dbReference type="InterPro" id="IPR052064">
    <property type="entry name" value="Mito_IMP1_subunit"/>
</dbReference>
<evidence type="ECO:0000256" key="1">
    <source>
        <dbReference type="ARBA" id="ARBA00004273"/>
    </source>
</evidence>
<comment type="similarity">
    <text evidence="6">Belongs to the peptidase S26 family. IMP1 subfamily.</text>
</comment>
<organism evidence="10 11">
    <name type="scientific">Myxozyma melibiosi</name>
    <dbReference type="NCBI Taxonomy" id="54550"/>
    <lineage>
        <taxon>Eukaryota</taxon>
        <taxon>Fungi</taxon>
        <taxon>Dikarya</taxon>
        <taxon>Ascomycota</taxon>
        <taxon>Saccharomycotina</taxon>
        <taxon>Lipomycetes</taxon>
        <taxon>Lipomycetales</taxon>
        <taxon>Lipomycetaceae</taxon>
        <taxon>Myxozyma</taxon>
    </lineage>
</organism>
<dbReference type="PANTHER" id="PTHR12383">
    <property type="entry name" value="PROTEASE FAMILY S26 MITOCHONDRIAL INNER MEMBRANE PROTEASE-RELATED"/>
    <property type="match status" value="1"/>
</dbReference>
<keyword evidence="4 7" id="KW-0496">Mitochondrion</keyword>
<keyword evidence="3 7" id="KW-0378">Hydrolase</keyword>
<dbReference type="InterPro" id="IPR000223">
    <property type="entry name" value="Pept_S26A_signal_pept_1"/>
</dbReference>
<dbReference type="InterPro" id="IPR036286">
    <property type="entry name" value="LexA/Signal_pep-like_sf"/>
</dbReference>
<evidence type="ECO:0000256" key="3">
    <source>
        <dbReference type="ARBA" id="ARBA00022801"/>
    </source>
</evidence>
<dbReference type="InterPro" id="IPR019533">
    <property type="entry name" value="Peptidase_S26"/>
</dbReference>
<accession>A0ABR1F600</accession>
<dbReference type="PANTHER" id="PTHR12383:SF16">
    <property type="entry name" value="MITOCHONDRIAL INNER MEMBRANE PROTEASE SUBUNIT 1"/>
    <property type="match status" value="1"/>
</dbReference>
<dbReference type="EC" id="3.4.21.-" evidence="7"/>
<dbReference type="PRINTS" id="PR00727">
    <property type="entry name" value="LEADERPTASE"/>
</dbReference>
<name>A0ABR1F600_9ASCO</name>
<dbReference type="Proteomes" id="UP001498771">
    <property type="component" value="Unassembled WGS sequence"/>
</dbReference>
<keyword evidence="11" id="KW-1185">Reference proteome</keyword>
<feature type="domain" description="Peptidase S26" evidence="9">
    <location>
        <begin position="17"/>
        <end position="165"/>
    </location>
</feature>
<feature type="signal peptide" evidence="8">
    <location>
        <begin position="1"/>
        <end position="21"/>
    </location>
</feature>
<evidence type="ECO:0000259" key="9">
    <source>
        <dbReference type="Pfam" id="PF10502"/>
    </source>
</evidence>
<dbReference type="NCBIfam" id="TIGR02227">
    <property type="entry name" value="sigpep_I_bact"/>
    <property type="match status" value="1"/>
</dbReference>
<evidence type="ECO:0000313" key="10">
    <source>
        <dbReference type="EMBL" id="KAK7205274.1"/>
    </source>
</evidence>
<dbReference type="GeneID" id="90038007"/>
<dbReference type="SUPFAM" id="SSF51306">
    <property type="entry name" value="LexA/Signal peptidase"/>
    <property type="match status" value="1"/>
</dbReference>
<dbReference type="Pfam" id="PF10502">
    <property type="entry name" value="Peptidase_S26"/>
    <property type="match status" value="1"/>
</dbReference>
<evidence type="ECO:0000256" key="8">
    <source>
        <dbReference type="SAM" id="SignalP"/>
    </source>
</evidence>
<dbReference type="EMBL" id="JBBJBU010000005">
    <property type="protein sequence ID" value="KAK7205274.1"/>
    <property type="molecule type" value="Genomic_DNA"/>
</dbReference>
<evidence type="ECO:0000256" key="2">
    <source>
        <dbReference type="ARBA" id="ARBA00022792"/>
    </source>
</evidence>
<keyword evidence="2 7" id="KW-0999">Mitochondrion inner membrane</keyword>
<evidence type="ECO:0000256" key="6">
    <source>
        <dbReference type="ARBA" id="ARBA00038445"/>
    </source>
</evidence>
<evidence type="ECO:0000256" key="7">
    <source>
        <dbReference type="RuleBase" id="RU362041"/>
    </source>
</evidence>
<keyword evidence="5" id="KW-0472">Membrane</keyword>
<evidence type="ECO:0000256" key="5">
    <source>
        <dbReference type="ARBA" id="ARBA00023136"/>
    </source>
</evidence>
<reference evidence="10 11" key="1">
    <citation type="submission" date="2024-03" db="EMBL/GenBank/DDBJ databases">
        <title>Genome-scale model development and genomic sequencing of the oleaginous clade Lipomyces.</title>
        <authorList>
            <consortium name="Lawrence Berkeley National Laboratory"/>
            <person name="Czajka J.J."/>
            <person name="Han Y."/>
            <person name="Kim J."/>
            <person name="Mondo S.J."/>
            <person name="Hofstad B.A."/>
            <person name="Robles A."/>
            <person name="Haridas S."/>
            <person name="Riley R."/>
            <person name="LaButti K."/>
            <person name="Pangilinan J."/>
            <person name="Andreopoulos W."/>
            <person name="Lipzen A."/>
            <person name="Yan J."/>
            <person name="Wang M."/>
            <person name="Ng V."/>
            <person name="Grigoriev I.V."/>
            <person name="Spatafora J.W."/>
            <person name="Magnuson J.K."/>
            <person name="Baker S.E."/>
            <person name="Pomraning K.R."/>
        </authorList>
    </citation>
    <scope>NUCLEOTIDE SEQUENCE [LARGE SCALE GENOMIC DNA]</scope>
    <source>
        <strain evidence="10 11">Phaff 52-87</strain>
    </source>
</reference>
<evidence type="ECO:0000313" key="11">
    <source>
        <dbReference type="Proteomes" id="UP001498771"/>
    </source>
</evidence>
<dbReference type="CDD" id="cd06530">
    <property type="entry name" value="S26_SPase_I"/>
    <property type="match status" value="1"/>
</dbReference>
<feature type="chain" id="PRO_5045404591" description="Mitochondrial inner membrane protease subunit" evidence="8">
    <location>
        <begin position="22"/>
        <end position="201"/>
    </location>
</feature>
<protein>
    <recommendedName>
        <fullName evidence="7">Mitochondrial inner membrane protease subunit</fullName>
        <ecNumber evidence="7">3.4.21.-</ecNumber>
    </recommendedName>
</protein>